<evidence type="ECO:0000313" key="2">
    <source>
        <dbReference type="EMBL" id="TDZ39076.1"/>
    </source>
</evidence>
<dbReference type="EMBL" id="QAPG01000012">
    <property type="protein sequence ID" value="TDZ39076.1"/>
    <property type="molecule type" value="Genomic_DNA"/>
</dbReference>
<name>A0A4R8QP93_9PEZI</name>
<reference evidence="2 3" key="1">
    <citation type="submission" date="2018-11" db="EMBL/GenBank/DDBJ databases">
        <title>Genome sequence and assembly of Colletotrichum spinosum.</title>
        <authorList>
            <person name="Gan P."/>
            <person name="Shirasu K."/>
        </authorList>
    </citation>
    <scope>NUCLEOTIDE SEQUENCE [LARGE SCALE GENOMIC DNA]</scope>
    <source>
        <strain evidence="2 3">CBS 515.97</strain>
    </source>
</reference>
<dbReference type="AlphaFoldDB" id="A0A4R8QP93"/>
<accession>A0A4R8QP93</accession>
<organism evidence="2 3">
    <name type="scientific">Colletotrichum spinosum</name>
    <dbReference type="NCBI Taxonomy" id="1347390"/>
    <lineage>
        <taxon>Eukaryota</taxon>
        <taxon>Fungi</taxon>
        <taxon>Dikarya</taxon>
        <taxon>Ascomycota</taxon>
        <taxon>Pezizomycotina</taxon>
        <taxon>Sordariomycetes</taxon>
        <taxon>Hypocreomycetidae</taxon>
        <taxon>Glomerellales</taxon>
        <taxon>Glomerellaceae</taxon>
        <taxon>Colletotrichum</taxon>
        <taxon>Colletotrichum orbiculare species complex</taxon>
    </lineage>
</organism>
<proteinExistence type="predicted"/>
<dbReference type="Proteomes" id="UP000295083">
    <property type="component" value="Unassembled WGS sequence"/>
</dbReference>
<evidence type="ECO:0000256" key="1">
    <source>
        <dbReference type="SAM" id="MobiDB-lite"/>
    </source>
</evidence>
<keyword evidence="3" id="KW-1185">Reference proteome</keyword>
<protein>
    <submittedName>
        <fullName evidence="2">Uncharacterized protein</fullName>
    </submittedName>
</protein>
<sequence>MPNPSEEESVPVPNTGPEASPAPQPGSSIEPVSDLPATTSGAAPIASSEPGHGSGNIPLEADEGEVTDDASSLDERLYGNIESNPWDYVLMKYPMRMQLKLYSFFDIKCR</sequence>
<gene>
    <name evidence="2" type="ORF">C8035_v005657</name>
</gene>
<feature type="region of interest" description="Disordered" evidence="1">
    <location>
        <begin position="1"/>
        <end position="72"/>
    </location>
</feature>
<feature type="compositionally biased region" description="Acidic residues" evidence="1">
    <location>
        <begin position="60"/>
        <end position="72"/>
    </location>
</feature>
<comment type="caution">
    <text evidence="2">The sequence shown here is derived from an EMBL/GenBank/DDBJ whole genome shotgun (WGS) entry which is preliminary data.</text>
</comment>
<evidence type="ECO:0000313" key="3">
    <source>
        <dbReference type="Proteomes" id="UP000295083"/>
    </source>
</evidence>